<proteinExistence type="predicted"/>
<keyword evidence="1" id="KW-1133">Transmembrane helix</keyword>
<gene>
    <name evidence="2" type="ORF">SS50377_18885</name>
</gene>
<keyword evidence="1" id="KW-0472">Membrane</keyword>
<dbReference type="AlphaFoldDB" id="V6LBC3"/>
<evidence type="ECO:0000256" key="1">
    <source>
        <dbReference type="SAM" id="Phobius"/>
    </source>
</evidence>
<keyword evidence="1" id="KW-0812">Transmembrane</keyword>
<organism evidence="2">
    <name type="scientific">Spironucleus salmonicida</name>
    <dbReference type="NCBI Taxonomy" id="348837"/>
    <lineage>
        <taxon>Eukaryota</taxon>
        <taxon>Metamonada</taxon>
        <taxon>Diplomonadida</taxon>
        <taxon>Hexamitidae</taxon>
        <taxon>Hexamitinae</taxon>
        <taxon>Spironucleus</taxon>
    </lineage>
</organism>
<evidence type="ECO:0000313" key="2">
    <source>
        <dbReference type="EMBL" id="EST41548.1"/>
    </source>
</evidence>
<accession>V6LBC3</accession>
<dbReference type="EMBL" id="KI546169">
    <property type="protein sequence ID" value="EST41548.1"/>
    <property type="molecule type" value="Genomic_DNA"/>
</dbReference>
<protein>
    <submittedName>
        <fullName evidence="2">Uncharacterized protein</fullName>
    </submittedName>
</protein>
<feature type="transmembrane region" description="Helical" evidence="1">
    <location>
        <begin position="47"/>
        <end position="71"/>
    </location>
</feature>
<name>V6LBC3_9EUKA</name>
<sequence>MHQKCYNGGSQKIGGRGQAEITLTIIKQHDRNIGVGLKCCVRARCEIAAVSSCIRLILIYAIAGSLSVFVLQQFKIPARGQAFLQKRPFAGYRTFWIPNGYEASVLVD</sequence>
<reference evidence="2" key="1">
    <citation type="journal article" date="2014" name="PLoS Genet.">
        <title>The Genome of Spironucleus salmonicida Highlights a Fish Pathogen Adapted to Fluctuating Environments.</title>
        <authorList>
            <person name="Xu F."/>
            <person name="Jerlstrom-Hultqvist J."/>
            <person name="Einarsson E."/>
            <person name="Astvaldsson A."/>
            <person name="Svard S.G."/>
            <person name="Andersson J.O."/>
        </authorList>
    </citation>
    <scope>NUCLEOTIDE SEQUENCE</scope>
</reference>